<reference evidence="6 7" key="1">
    <citation type="submission" date="2018-05" db="EMBL/GenBank/DDBJ databases">
        <title>Genome sequencing of Flavobacterium sp. HYN0049.</title>
        <authorList>
            <person name="Yi H."/>
            <person name="Baek C."/>
        </authorList>
    </citation>
    <scope>NUCLEOTIDE SEQUENCE [LARGE SCALE GENOMIC DNA]</scope>
    <source>
        <strain evidence="6 7">HYN0049</strain>
    </source>
</reference>
<dbReference type="PANTHER" id="PTHR47566:SF1">
    <property type="entry name" value="PROTEIN NUD1"/>
    <property type="match status" value="1"/>
</dbReference>
<evidence type="ECO:0000313" key="6">
    <source>
        <dbReference type="EMBL" id="AWI26676.1"/>
    </source>
</evidence>
<feature type="domain" description="Secretion system C-terminal sorting" evidence="4">
    <location>
        <begin position="769"/>
        <end position="837"/>
    </location>
</feature>
<dbReference type="SUPFAM" id="SSF52058">
    <property type="entry name" value="L domain-like"/>
    <property type="match status" value="1"/>
</dbReference>
<dbReference type="InterPro" id="IPR055353">
    <property type="entry name" value="DUF7619"/>
</dbReference>
<evidence type="ECO:0000259" key="4">
    <source>
        <dbReference type="Pfam" id="PF18962"/>
    </source>
</evidence>
<evidence type="ECO:0000313" key="7">
    <source>
        <dbReference type="Proteomes" id="UP000244937"/>
    </source>
</evidence>
<keyword evidence="1" id="KW-0433">Leucine-rich repeat</keyword>
<dbReference type="InterPro" id="IPR032675">
    <property type="entry name" value="LRR_dom_sf"/>
</dbReference>
<dbReference type="Proteomes" id="UP000244937">
    <property type="component" value="Chromosome"/>
</dbReference>
<proteinExistence type="predicted"/>
<accession>A0A2S1SJY1</accession>
<dbReference type="InterPro" id="IPR025875">
    <property type="entry name" value="Leu-rich_rpt_4"/>
</dbReference>
<evidence type="ECO:0000256" key="2">
    <source>
        <dbReference type="ARBA" id="ARBA00022729"/>
    </source>
</evidence>
<dbReference type="RefSeq" id="WP_108904453.1">
    <property type="nucleotide sequence ID" value="NZ_CP029187.1"/>
</dbReference>
<dbReference type="InterPro" id="IPR047589">
    <property type="entry name" value="DUF11_rpt"/>
</dbReference>
<feature type="domain" description="DUF7619" evidence="5">
    <location>
        <begin position="621"/>
        <end position="751"/>
    </location>
</feature>
<dbReference type="InterPro" id="IPR052574">
    <property type="entry name" value="CDIRP"/>
</dbReference>
<dbReference type="AlphaFoldDB" id="A0A2S1SJY1"/>
<name>A0A2S1SJY1_9FLAO</name>
<gene>
    <name evidence="6" type="ORF">HYN49_12640</name>
</gene>
<keyword evidence="7" id="KW-1185">Reference proteome</keyword>
<dbReference type="Pfam" id="PF18962">
    <property type="entry name" value="Por_Secre_tail"/>
    <property type="match status" value="1"/>
</dbReference>
<evidence type="ECO:0000256" key="3">
    <source>
        <dbReference type="ARBA" id="ARBA00022737"/>
    </source>
</evidence>
<dbReference type="GO" id="GO:0035591">
    <property type="term" value="F:signaling adaptor activity"/>
    <property type="evidence" value="ECO:0007669"/>
    <property type="project" value="TreeGrafter"/>
</dbReference>
<dbReference type="NCBIfam" id="TIGR01451">
    <property type="entry name" value="B_ant_repeat"/>
    <property type="match status" value="1"/>
</dbReference>
<dbReference type="Pfam" id="PF12799">
    <property type="entry name" value="LRR_4"/>
    <property type="match status" value="1"/>
</dbReference>
<dbReference type="OrthoDB" id="1110367at2"/>
<dbReference type="PANTHER" id="PTHR47566">
    <property type="match status" value="1"/>
</dbReference>
<dbReference type="InterPro" id="IPR026444">
    <property type="entry name" value="Secre_tail"/>
</dbReference>
<evidence type="ECO:0000256" key="1">
    <source>
        <dbReference type="ARBA" id="ARBA00022614"/>
    </source>
</evidence>
<dbReference type="Gene3D" id="3.80.10.10">
    <property type="entry name" value="Ribonuclease Inhibitor"/>
    <property type="match status" value="2"/>
</dbReference>
<dbReference type="NCBIfam" id="TIGR04183">
    <property type="entry name" value="Por_Secre_tail"/>
    <property type="match status" value="1"/>
</dbReference>
<dbReference type="KEGG" id="fpal:HYN49_12640"/>
<dbReference type="EMBL" id="CP029187">
    <property type="protein sequence ID" value="AWI26676.1"/>
    <property type="molecule type" value="Genomic_DNA"/>
</dbReference>
<protein>
    <submittedName>
        <fullName evidence="6">T9SS C-terminal target domain-containing protein</fullName>
    </submittedName>
</protein>
<organism evidence="6 7">
    <name type="scientific">Flavobacterium pallidum</name>
    <dbReference type="NCBI Taxonomy" id="2172098"/>
    <lineage>
        <taxon>Bacteria</taxon>
        <taxon>Pseudomonadati</taxon>
        <taxon>Bacteroidota</taxon>
        <taxon>Flavobacteriia</taxon>
        <taxon>Flavobacteriales</taxon>
        <taxon>Flavobacteriaceae</taxon>
        <taxon>Flavobacterium</taxon>
    </lineage>
</organism>
<keyword evidence="3" id="KW-0677">Repeat</keyword>
<keyword evidence="2" id="KW-0732">Signal</keyword>
<dbReference type="Pfam" id="PF24595">
    <property type="entry name" value="DUF7619"/>
    <property type="match status" value="1"/>
</dbReference>
<sequence>MRKFPFFVFLFFIIGVNGQTINIPDPIFKAKLLLPANDSVAKDILGNYITVDANGDGEIQVNEALQVYKLGLHASNISSLTGIEAFTNLTYITCQNNQITSLDVSSMPNLYYLDCSYNQITSLDVSGLANLYHLDCNYNQITSLNVSGTSDLYHLDCSHDQITNLDLTGLSNLRYLYANNNQLQTLNMSGLTYMFDFNASYNNQLDVLDFVGMTSVNSLRCDGCGLNSLNISGVNIQTLYCSYNQLTTLDLSAAISLSVIDVNYNSFTSLDLSGLIHLYGLNCMNNLLTTLNTQDLTNLHVIRCQSNQFETLDLSNCKLLTEIYAQDNSQLKSLFIKNGRYQGTVNFTNDNQLNYICADENEITYIRNHLYGIGLYNSCEVNTYCSFTPGGTFYTIQGKNIFDADLNGCDANDPTFPRLKYNVTNGTTEATFTSDNSGNYMIATPSGNQVVTLILENPSYFVVSPPDFSVNFPSTASPSLHDFCISPNGTHPDLEISLVPIDVARPGFDANYKIIYKNKGTHAQSGSINMSFDDTILEVTDANPDTVGPSPESLVWTFTDLQPFESRTIYITINLNSPVETPSLQGGEILHYTVAISSSQTDETPADNTFTLNQTVVNSLDPNDKTCLEGNTVSPDMVGKYVHYMIRFENTGTANAENIVVKDMIDTSKFDISSLIPLDGSHPFTTRISDTNKVEFIFENIQLPFDDANNDGYVAFKIKTGPTLVVGNTFSNTANIYFDYNAPIVTNTATTAIQVLGTDDFDFNTQFTLFPNPVNDTLKIKSKDNTIIHSISVYNILGQLILTVANPMENINVSELTAGNYIISIITDKGKASSKFIKR</sequence>
<evidence type="ECO:0000259" key="5">
    <source>
        <dbReference type="Pfam" id="PF24595"/>
    </source>
</evidence>